<protein>
    <submittedName>
        <fullName evidence="1">Uncharacterized protein</fullName>
    </submittedName>
</protein>
<dbReference type="SUPFAM" id="SSF55073">
    <property type="entry name" value="Nucleotide cyclase"/>
    <property type="match status" value="1"/>
</dbReference>
<dbReference type="Proteomes" id="UP000014977">
    <property type="component" value="Unassembled WGS sequence"/>
</dbReference>
<evidence type="ECO:0000313" key="2">
    <source>
        <dbReference type="Proteomes" id="UP000014977"/>
    </source>
</evidence>
<organism evidence="1 2">
    <name type="scientific">Desulfococcus multivorans DSM 2059</name>
    <dbReference type="NCBI Taxonomy" id="1121405"/>
    <lineage>
        <taxon>Bacteria</taxon>
        <taxon>Pseudomonadati</taxon>
        <taxon>Thermodesulfobacteriota</taxon>
        <taxon>Desulfobacteria</taxon>
        <taxon>Desulfobacterales</taxon>
        <taxon>Desulfococcaceae</taxon>
        <taxon>Desulfococcus</taxon>
    </lineage>
</organism>
<accession>S7TWE1</accession>
<dbReference type="PATRIC" id="fig|1121405.3.peg.1680"/>
<dbReference type="Gene3D" id="3.30.70.1230">
    <property type="entry name" value="Nucleotide cyclase"/>
    <property type="match status" value="1"/>
</dbReference>
<dbReference type="OrthoDB" id="5409211at2"/>
<sequence>MLEKEFPLSETTCPGIYALDLSLDRLKTGVDNIRHDVYFSGDFHKTVQHFIFQIIVKQTQTEEVLHLGKGVSLTRIREKFRRHCREILLYGINSAKSEREIEIDRLVQLSLLKLLLDAIPEQFEHFEGRLKEISRGYELSHNQDDAVELDKKIITVKENRQAVIRGVGRDVFLNLQEINQKDLNELRRINFGDRTVIPDTVFSNPMFFAENPFDDYFTLKHYDIMFGHRPEDPDRYESLLSSVKKILFEIYETPHLAPFHPDDSRRHPDFDGCLKRVENIDFFFNSFQTTYRYRSFRKSGTDKDIRRLKKFSREQRERLWILSRKFEQDGILEKILAVYEMQPVYLEFCPPLVPQLIAQFLIDRRVRKNVAVRLKQISRFYGKTFSTKPLHRIRRQIWWTRIKREYGYLIRFLKNFVQFHRDFQDYKAIRESMDQINMATDPKIINLSRVNNTLYEFLLPHERRFQEKPISSHVILKADVRGSTTITHRMMMRDLNPASYFSLNFFDPITEILPDYGAEKVFVEGDALILSIFERESESAGRYSVARACGLAVSILSIVKSCNLRNGKYRLPDIELGIGITYTAGRPAFLFDGDQRIMISSAINIADRLAGCSKPLKQALFKESAPFNLYVFQSMSDEAMSEVDDDLFLRYNVNGIELSSTGFQQLREEIEIQTFTVNASRASRHSKMKFYTGKFPLVSGEIQRLVIREAPIVRIDPNHYTVKGLTDRKYYEICTNRKLRKIVENLRG</sequence>
<dbReference type="EMBL" id="ATHJ01000076">
    <property type="protein sequence ID" value="EPR41361.1"/>
    <property type="molecule type" value="Genomic_DNA"/>
</dbReference>
<gene>
    <name evidence="1" type="ORF">dsmv_2142</name>
</gene>
<name>S7TWE1_DESML</name>
<reference evidence="1 2" key="1">
    <citation type="journal article" date="2013" name="Genome Announc.">
        <title>Draft genome sequences for three mercury-methylating, sulfate-reducing bacteria.</title>
        <authorList>
            <person name="Brown S.D."/>
            <person name="Hurt R.A.Jr."/>
            <person name="Gilmour C.C."/>
            <person name="Elias D.A."/>
        </authorList>
    </citation>
    <scope>NUCLEOTIDE SEQUENCE [LARGE SCALE GENOMIC DNA]</scope>
    <source>
        <strain evidence="1 2">DSM 2059</strain>
    </source>
</reference>
<dbReference type="STRING" id="897.B2D07_06365"/>
<evidence type="ECO:0000313" key="1">
    <source>
        <dbReference type="EMBL" id="EPR41361.1"/>
    </source>
</evidence>
<dbReference type="InterPro" id="IPR029787">
    <property type="entry name" value="Nucleotide_cyclase"/>
</dbReference>
<dbReference type="RefSeq" id="WP_020876573.1">
    <property type="nucleotide sequence ID" value="NZ_ATHJ01000076.1"/>
</dbReference>
<keyword evidence="2" id="KW-1185">Reference proteome</keyword>
<dbReference type="eggNOG" id="COG2114">
    <property type="taxonomic scope" value="Bacteria"/>
</dbReference>
<comment type="caution">
    <text evidence="1">The sequence shown here is derived from an EMBL/GenBank/DDBJ whole genome shotgun (WGS) entry which is preliminary data.</text>
</comment>
<dbReference type="AlphaFoldDB" id="S7TWE1"/>
<proteinExistence type="predicted"/>